<dbReference type="CDD" id="cd00167">
    <property type="entry name" value="SANT"/>
    <property type="match status" value="1"/>
</dbReference>
<feature type="region of interest" description="Disordered" evidence="5">
    <location>
        <begin position="88"/>
        <end position="153"/>
    </location>
</feature>
<dbReference type="EMBL" id="HBEK01010414">
    <property type="protein sequence ID" value="CAD8395737.1"/>
    <property type="molecule type" value="Transcribed_RNA"/>
</dbReference>
<feature type="region of interest" description="Disordered" evidence="5">
    <location>
        <begin position="252"/>
        <end position="299"/>
    </location>
</feature>
<dbReference type="PROSITE" id="PS51293">
    <property type="entry name" value="SANT"/>
    <property type="match status" value="1"/>
</dbReference>
<dbReference type="Pfam" id="PF00249">
    <property type="entry name" value="Myb_DNA-binding"/>
    <property type="match status" value="1"/>
</dbReference>
<dbReference type="SMART" id="SM00717">
    <property type="entry name" value="SANT"/>
    <property type="match status" value="1"/>
</dbReference>
<dbReference type="PROSITE" id="PS51294">
    <property type="entry name" value="HTH_MYB"/>
    <property type="match status" value="1"/>
</dbReference>
<dbReference type="PANTHER" id="PTHR12802:SF155">
    <property type="entry name" value="DEUBIQUITINASE MYSM1"/>
    <property type="match status" value="1"/>
</dbReference>
<dbReference type="GO" id="GO:0003677">
    <property type="term" value="F:DNA binding"/>
    <property type="evidence" value="ECO:0007669"/>
    <property type="project" value="UniProtKB-KW"/>
</dbReference>
<dbReference type="SUPFAM" id="SSF46689">
    <property type="entry name" value="Homeodomain-like"/>
    <property type="match status" value="1"/>
</dbReference>
<keyword evidence="1" id="KW-0805">Transcription regulation</keyword>
<accession>A0A7S0G2K4</accession>
<evidence type="ECO:0000256" key="4">
    <source>
        <dbReference type="ARBA" id="ARBA00023242"/>
    </source>
</evidence>
<feature type="domain" description="HTH myb-type" evidence="8">
    <location>
        <begin position="34"/>
        <end position="88"/>
    </location>
</feature>
<dbReference type="InterPro" id="IPR009057">
    <property type="entry name" value="Homeodomain-like_sf"/>
</dbReference>
<dbReference type="InterPro" id="IPR006447">
    <property type="entry name" value="Myb_dom_plants"/>
</dbReference>
<sequence length="299" mass="35040">MNQNQEYIGGAGASVSDGQFRGATMPARMRKPYHSRRMRQAWTEEEHCRFVEAVSLYKRDWKRIEEHVKTKDILQIRSHAQKYFMKVKKQSTGEYVPPPRPKKKAAHPYPRQRVQAPEQVYSKPQHTQYIHSHMSSMSSRHSGSSSSPSLDSRWLHQTPPHRHWGMPIHPSMYRFEDMYPYPQPAYEYPATPLGMYMWRTPYPCHRQACSYSHGEHYCRVEERSHHPHFEAAMIAKRYRSIRRDKLDAARRRIQEEKMDDDDVDESGSESGSVEVATGSSITKDSYSEEESDFNSSVNE</sequence>
<dbReference type="NCBIfam" id="TIGR01557">
    <property type="entry name" value="myb_SHAQKYF"/>
    <property type="match status" value="1"/>
</dbReference>
<evidence type="ECO:0000256" key="5">
    <source>
        <dbReference type="SAM" id="MobiDB-lite"/>
    </source>
</evidence>
<keyword evidence="3" id="KW-0804">Transcription</keyword>
<keyword evidence="2" id="KW-0238">DNA-binding</keyword>
<evidence type="ECO:0000259" key="7">
    <source>
        <dbReference type="PROSITE" id="PS51293"/>
    </source>
</evidence>
<evidence type="ECO:0000313" key="9">
    <source>
        <dbReference type="EMBL" id="CAD8395737.1"/>
    </source>
</evidence>
<gene>
    <name evidence="9" type="ORF">RMAR0315_LOCUS5723</name>
</gene>
<feature type="domain" description="Myb-like" evidence="6">
    <location>
        <begin position="34"/>
        <end position="84"/>
    </location>
</feature>
<protein>
    <recommendedName>
        <fullName evidence="10">HTH myb-type domain-containing protein</fullName>
    </recommendedName>
</protein>
<evidence type="ECO:0000256" key="1">
    <source>
        <dbReference type="ARBA" id="ARBA00023015"/>
    </source>
</evidence>
<dbReference type="InterPro" id="IPR017930">
    <property type="entry name" value="Myb_dom"/>
</dbReference>
<feature type="compositionally biased region" description="Low complexity" evidence="5">
    <location>
        <begin position="131"/>
        <end position="152"/>
    </location>
</feature>
<feature type="domain" description="SANT" evidence="7">
    <location>
        <begin position="37"/>
        <end position="88"/>
    </location>
</feature>
<evidence type="ECO:0000256" key="2">
    <source>
        <dbReference type="ARBA" id="ARBA00023125"/>
    </source>
</evidence>
<evidence type="ECO:0000259" key="6">
    <source>
        <dbReference type="PROSITE" id="PS50090"/>
    </source>
</evidence>
<dbReference type="InterPro" id="IPR017884">
    <property type="entry name" value="SANT_dom"/>
</dbReference>
<evidence type="ECO:0000259" key="8">
    <source>
        <dbReference type="PROSITE" id="PS51294"/>
    </source>
</evidence>
<dbReference type="PANTHER" id="PTHR12802">
    <property type="entry name" value="SWI/SNF COMPLEX-RELATED"/>
    <property type="match status" value="1"/>
</dbReference>
<proteinExistence type="predicted"/>
<reference evidence="9" key="1">
    <citation type="submission" date="2021-01" db="EMBL/GenBank/DDBJ databases">
        <authorList>
            <person name="Corre E."/>
            <person name="Pelletier E."/>
            <person name="Niang G."/>
            <person name="Scheremetjew M."/>
            <person name="Finn R."/>
            <person name="Kale V."/>
            <person name="Holt S."/>
            <person name="Cochrane G."/>
            <person name="Meng A."/>
            <person name="Brown T."/>
            <person name="Cohen L."/>
        </authorList>
    </citation>
    <scope>NUCLEOTIDE SEQUENCE</scope>
    <source>
        <strain evidence="9">UTEX LB 2760</strain>
    </source>
</reference>
<organism evidence="9">
    <name type="scientific">Rhodosorus marinus</name>
    <dbReference type="NCBI Taxonomy" id="101924"/>
    <lineage>
        <taxon>Eukaryota</taxon>
        <taxon>Rhodophyta</taxon>
        <taxon>Stylonematophyceae</taxon>
        <taxon>Stylonematales</taxon>
        <taxon>Stylonemataceae</taxon>
        <taxon>Rhodosorus</taxon>
    </lineage>
</organism>
<feature type="compositionally biased region" description="Low complexity" evidence="5">
    <location>
        <begin position="268"/>
        <end position="280"/>
    </location>
</feature>
<dbReference type="InterPro" id="IPR001005">
    <property type="entry name" value="SANT/Myb"/>
</dbReference>
<dbReference type="PROSITE" id="PS50090">
    <property type="entry name" value="MYB_LIKE"/>
    <property type="match status" value="1"/>
</dbReference>
<dbReference type="AlphaFoldDB" id="A0A7S0G2K4"/>
<evidence type="ECO:0008006" key="10">
    <source>
        <dbReference type="Google" id="ProtNLM"/>
    </source>
</evidence>
<keyword evidence="4" id="KW-0539">Nucleus</keyword>
<name>A0A7S0G2K4_9RHOD</name>
<evidence type="ECO:0000256" key="3">
    <source>
        <dbReference type="ARBA" id="ARBA00023163"/>
    </source>
</evidence>
<feature type="compositionally biased region" description="Acidic residues" evidence="5">
    <location>
        <begin position="257"/>
        <end position="267"/>
    </location>
</feature>
<dbReference type="Gene3D" id="1.10.10.60">
    <property type="entry name" value="Homeodomain-like"/>
    <property type="match status" value="1"/>
</dbReference>